<dbReference type="Pfam" id="PF09136">
    <property type="entry name" value="Glucodextran_B"/>
    <property type="match status" value="2"/>
</dbReference>
<feature type="compositionally biased region" description="Polar residues" evidence="1">
    <location>
        <begin position="37"/>
        <end position="53"/>
    </location>
</feature>
<dbReference type="Gene3D" id="2.60.40.10">
    <property type="entry name" value="Immunoglobulins"/>
    <property type="match status" value="2"/>
</dbReference>
<sequence length="667" mass="70833">MTFFQGRALGTLALVGALCASPLACSGDDQPAETTERSLSITSPTEGELVSTSNVRVRGTAENIDQIDVNGEPVDVTGGSWEVLLPFAEGEANVTVRGDGREDQVDFVVDSLAPQLTLSSPQRAAVLDATTATSVTVSGNVVEEGTGLFLVKVGEQIIDVDEEGAFSYELALNPGLNVVTVTAIDRAGNESATRRGVNFGPLGEPDSPIEDALRVEVSRTGFERISEVVEAFVTPERIMAFVAEAELPENFEITGVAFENLDLAITPQDGYLDIAMQVDALRLDGIFSINGDEPIEGYVAIATVGVNLQIELSPREDNSLELRILDSELVLENSDITSNLIEDNDTLRNIVGNLLQVAFAEFVGNLIVESLYDPALLTQNFEFLGRSVELTLGFEALLITPQGMLVDVSMVFPTEAHPDVEDVAGVLVRELGPTGGSNLASPLRMHTNNTALDRALHGVWRSGLFHQVIGGDDLGAVALPFDLTVDGLAALLADQRIRDLAAPGTPVGLGLRPLLPPVAELVDTDEETGGAIEVGMGDFIIDIFLLHADQPRELVVSIALFINLDVVPTVEADTLKFDLDIEAKGDLANSPLLDLDAARVTGLVTELIELIPSLAASNLSVQGGAELEWARIGDPQIDVHGQQADRLAVGLNLEAASDLDEQVEAGE</sequence>
<keyword evidence="2" id="KW-0732">Signal</keyword>
<evidence type="ECO:0000256" key="2">
    <source>
        <dbReference type="SAM" id="SignalP"/>
    </source>
</evidence>
<evidence type="ECO:0000256" key="1">
    <source>
        <dbReference type="SAM" id="MobiDB-lite"/>
    </source>
</evidence>
<evidence type="ECO:0000313" key="4">
    <source>
        <dbReference type="Proteomes" id="UP000321046"/>
    </source>
</evidence>
<dbReference type="OrthoDB" id="9804686at2"/>
<comment type="caution">
    <text evidence="3">The sequence shown here is derived from an EMBL/GenBank/DDBJ whole genome shotgun (WGS) entry which is preliminary data.</text>
</comment>
<feature type="signal peptide" evidence="2">
    <location>
        <begin position="1"/>
        <end position="26"/>
    </location>
</feature>
<dbReference type="EMBL" id="VOSL01000056">
    <property type="protein sequence ID" value="TXD34206.1"/>
    <property type="molecule type" value="Genomic_DNA"/>
</dbReference>
<name>A0A5C6XAP0_9DELT</name>
<organism evidence="3 4">
    <name type="scientific">Lujinxingia vulgaris</name>
    <dbReference type="NCBI Taxonomy" id="2600176"/>
    <lineage>
        <taxon>Bacteria</taxon>
        <taxon>Deltaproteobacteria</taxon>
        <taxon>Bradymonadales</taxon>
        <taxon>Lujinxingiaceae</taxon>
        <taxon>Lujinxingia</taxon>
    </lineage>
</organism>
<protein>
    <recommendedName>
        <fullName evidence="5">Bacterial Ig-like domain-containing protein</fullName>
    </recommendedName>
</protein>
<proteinExistence type="predicted"/>
<dbReference type="InterPro" id="IPR013783">
    <property type="entry name" value="Ig-like_fold"/>
</dbReference>
<dbReference type="RefSeq" id="WP_146975349.1">
    <property type="nucleotide sequence ID" value="NZ_VOSL01000056.1"/>
</dbReference>
<dbReference type="AlphaFoldDB" id="A0A5C6XAP0"/>
<gene>
    <name evidence="3" type="ORF">FRC96_14325</name>
</gene>
<dbReference type="Proteomes" id="UP000321046">
    <property type="component" value="Unassembled WGS sequence"/>
</dbReference>
<evidence type="ECO:0000313" key="3">
    <source>
        <dbReference type="EMBL" id="TXD34206.1"/>
    </source>
</evidence>
<evidence type="ECO:0008006" key="5">
    <source>
        <dbReference type="Google" id="ProtNLM"/>
    </source>
</evidence>
<accession>A0A5C6XAP0</accession>
<feature type="chain" id="PRO_5022997764" description="Bacterial Ig-like domain-containing protein" evidence="2">
    <location>
        <begin position="27"/>
        <end position="667"/>
    </location>
</feature>
<reference evidence="3 4" key="1">
    <citation type="submission" date="2019-08" db="EMBL/GenBank/DDBJ databases">
        <title>Bradymonadales sp. TMQ2.</title>
        <authorList>
            <person name="Liang Q."/>
        </authorList>
    </citation>
    <scope>NUCLEOTIDE SEQUENCE [LARGE SCALE GENOMIC DNA]</scope>
    <source>
        <strain evidence="3 4">TMQ2</strain>
    </source>
</reference>
<feature type="region of interest" description="Disordered" evidence="1">
    <location>
        <begin position="26"/>
        <end position="53"/>
    </location>
</feature>